<proteinExistence type="predicted"/>
<name>A0ABW5DPI5_9PROT</name>
<keyword evidence="1 3" id="KW-0378">Hydrolase</keyword>
<dbReference type="Proteomes" id="UP001597295">
    <property type="component" value="Unassembled WGS sequence"/>
</dbReference>
<dbReference type="Gene3D" id="3.40.50.850">
    <property type="entry name" value="Isochorismatase-like"/>
    <property type="match status" value="1"/>
</dbReference>
<reference evidence="4" key="1">
    <citation type="journal article" date="2019" name="Int. J. Syst. Evol. Microbiol.">
        <title>The Global Catalogue of Microorganisms (GCM) 10K type strain sequencing project: providing services to taxonomists for standard genome sequencing and annotation.</title>
        <authorList>
            <consortium name="The Broad Institute Genomics Platform"/>
            <consortium name="The Broad Institute Genome Sequencing Center for Infectious Disease"/>
            <person name="Wu L."/>
            <person name="Ma J."/>
        </authorList>
    </citation>
    <scope>NUCLEOTIDE SEQUENCE [LARGE SCALE GENOMIC DNA]</scope>
    <source>
        <strain evidence="4">CGMCC 1.19062</strain>
    </source>
</reference>
<dbReference type="InterPro" id="IPR036380">
    <property type="entry name" value="Isochorismatase-like_sf"/>
</dbReference>
<keyword evidence="4" id="KW-1185">Reference proteome</keyword>
<gene>
    <name evidence="3" type="ORF">ACFSM5_09080</name>
</gene>
<dbReference type="GO" id="GO:0016787">
    <property type="term" value="F:hydrolase activity"/>
    <property type="evidence" value="ECO:0007669"/>
    <property type="project" value="UniProtKB-KW"/>
</dbReference>
<dbReference type="PANTHER" id="PTHR43540">
    <property type="entry name" value="PEROXYUREIDOACRYLATE/UREIDOACRYLATE AMIDOHYDROLASE-RELATED"/>
    <property type="match status" value="1"/>
</dbReference>
<organism evidence="3 4">
    <name type="scientific">Lacibacterium aquatile</name>
    <dbReference type="NCBI Taxonomy" id="1168082"/>
    <lineage>
        <taxon>Bacteria</taxon>
        <taxon>Pseudomonadati</taxon>
        <taxon>Pseudomonadota</taxon>
        <taxon>Alphaproteobacteria</taxon>
        <taxon>Rhodospirillales</taxon>
        <taxon>Rhodospirillaceae</taxon>
    </lineage>
</organism>
<sequence>MSRQANNKQSALILVDLQRALFEGPVPPHEGARLMVNIHDLIEGARRSKAPVIFVQHCSPEGTACAKGSKGWELIDDFAPQAGDMLLQKTRPSIFQGTGLQKQLDQMQIGRVILAGMKTEYCIDTSCRAAADLGYKVVLAGDAHTTMDSQALSAAAIIAHHNLTLAGPFAEVAPSHQIGFA</sequence>
<dbReference type="CDD" id="cd01014">
    <property type="entry name" value="nicotinamidase_related"/>
    <property type="match status" value="1"/>
</dbReference>
<accession>A0ABW5DPI5</accession>
<evidence type="ECO:0000313" key="4">
    <source>
        <dbReference type="Proteomes" id="UP001597295"/>
    </source>
</evidence>
<evidence type="ECO:0000259" key="2">
    <source>
        <dbReference type="Pfam" id="PF00857"/>
    </source>
</evidence>
<dbReference type="EC" id="3.-.-.-" evidence="3"/>
<dbReference type="PANTHER" id="PTHR43540:SF14">
    <property type="entry name" value="ISOCHORISMATASE"/>
    <property type="match status" value="1"/>
</dbReference>
<protein>
    <submittedName>
        <fullName evidence="3">Cysteine hydrolase family protein</fullName>
        <ecNumber evidence="3">3.-.-.-</ecNumber>
    </submittedName>
</protein>
<evidence type="ECO:0000313" key="3">
    <source>
        <dbReference type="EMBL" id="MFD2263038.1"/>
    </source>
</evidence>
<evidence type="ECO:0000256" key="1">
    <source>
        <dbReference type="ARBA" id="ARBA00022801"/>
    </source>
</evidence>
<dbReference type="InterPro" id="IPR050272">
    <property type="entry name" value="Isochorismatase-like_hydrls"/>
</dbReference>
<feature type="domain" description="Isochorismatase-like" evidence="2">
    <location>
        <begin position="10"/>
        <end position="157"/>
    </location>
</feature>
<dbReference type="EMBL" id="JBHUIP010000009">
    <property type="protein sequence ID" value="MFD2263038.1"/>
    <property type="molecule type" value="Genomic_DNA"/>
</dbReference>
<dbReference type="InterPro" id="IPR000868">
    <property type="entry name" value="Isochorismatase-like_dom"/>
</dbReference>
<dbReference type="RefSeq" id="WP_379876010.1">
    <property type="nucleotide sequence ID" value="NZ_JBHUIP010000009.1"/>
</dbReference>
<dbReference type="SUPFAM" id="SSF52499">
    <property type="entry name" value="Isochorismatase-like hydrolases"/>
    <property type="match status" value="1"/>
</dbReference>
<comment type="caution">
    <text evidence="3">The sequence shown here is derived from an EMBL/GenBank/DDBJ whole genome shotgun (WGS) entry which is preliminary data.</text>
</comment>
<dbReference type="Pfam" id="PF00857">
    <property type="entry name" value="Isochorismatase"/>
    <property type="match status" value="1"/>
</dbReference>